<dbReference type="CDD" id="cd16515">
    <property type="entry name" value="RING-HC_LRSAM1"/>
    <property type="match status" value="1"/>
</dbReference>
<dbReference type="SMART" id="SM00369">
    <property type="entry name" value="LRR_TYP"/>
    <property type="match status" value="3"/>
</dbReference>
<dbReference type="InterPro" id="IPR050216">
    <property type="entry name" value="LRR_domain-containing"/>
</dbReference>
<dbReference type="InterPro" id="IPR032675">
    <property type="entry name" value="LRR_dom_sf"/>
</dbReference>
<feature type="domain" description="RING-type" evidence="6">
    <location>
        <begin position="645"/>
        <end position="681"/>
    </location>
</feature>
<keyword evidence="8" id="KW-1185">Reference proteome</keyword>
<evidence type="ECO:0000256" key="5">
    <source>
        <dbReference type="PROSITE-ProRule" id="PRU00175"/>
    </source>
</evidence>
<keyword evidence="3 5" id="KW-0863">Zinc-finger</keyword>
<evidence type="ECO:0000256" key="2">
    <source>
        <dbReference type="ARBA" id="ARBA00022737"/>
    </source>
</evidence>
<dbReference type="SUPFAM" id="SSF57850">
    <property type="entry name" value="RING/U-box"/>
    <property type="match status" value="1"/>
</dbReference>
<dbReference type="PANTHER" id="PTHR48051">
    <property type="match status" value="1"/>
</dbReference>
<reference evidence="7 8" key="1">
    <citation type="submission" date="2017-07" db="EMBL/GenBank/DDBJ databases">
        <authorList>
            <person name="Talla V."/>
            <person name="Backstrom N."/>
        </authorList>
    </citation>
    <scope>NUCLEOTIDE SEQUENCE [LARGE SCALE GENOMIC DNA]</scope>
</reference>
<dbReference type="GO" id="GO:0008270">
    <property type="term" value="F:zinc ion binding"/>
    <property type="evidence" value="ECO:0007669"/>
    <property type="project" value="UniProtKB-KW"/>
</dbReference>
<evidence type="ECO:0000256" key="1">
    <source>
        <dbReference type="ARBA" id="ARBA00022614"/>
    </source>
</evidence>
<dbReference type="InterPro" id="IPR003591">
    <property type="entry name" value="Leu-rich_rpt_typical-subtyp"/>
</dbReference>
<dbReference type="Gene3D" id="3.30.40.10">
    <property type="entry name" value="Zinc/RING finger domain, C3HC4 (zinc finger)"/>
    <property type="match status" value="1"/>
</dbReference>
<organism evidence="7 8">
    <name type="scientific">Leptidea sinapis</name>
    <dbReference type="NCBI Taxonomy" id="189913"/>
    <lineage>
        <taxon>Eukaryota</taxon>
        <taxon>Metazoa</taxon>
        <taxon>Ecdysozoa</taxon>
        <taxon>Arthropoda</taxon>
        <taxon>Hexapoda</taxon>
        <taxon>Insecta</taxon>
        <taxon>Pterygota</taxon>
        <taxon>Neoptera</taxon>
        <taxon>Endopterygota</taxon>
        <taxon>Lepidoptera</taxon>
        <taxon>Glossata</taxon>
        <taxon>Ditrysia</taxon>
        <taxon>Papilionoidea</taxon>
        <taxon>Pieridae</taxon>
        <taxon>Dismorphiinae</taxon>
        <taxon>Leptidea</taxon>
    </lineage>
</organism>
<accession>A0A5E4Q2P2</accession>
<evidence type="ECO:0000313" key="8">
    <source>
        <dbReference type="Proteomes" id="UP000324832"/>
    </source>
</evidence>
<dbReference type="Pfam" id="PF13920">
    <property type="entry name" value="zf-C3HC4_3"/>
    <property type="match status" value="1"/>
</dbReference>
<keyword evidence="4" id="KW-0862">Zinc</keyword>
<keyword evidence="1" id="KW-0433">Leucine-rich repeat</keyword>
<dbReference type="AlphaFoldDB" id="A0A5E4Q2P2"/>
<dbReference type="SUPFAM" id="SSF52058">
    <property type="entry name" value="L domain-like"/>
    <property type="match status" value="1"/>
</dbReference>
<evidence type="ECO:0000256" key="3">
    <source>
        <dbReference type="ARBA" id="ARBA00022771"/>
    </source>
</evidence>
<dbReference type="EMBL" id="FZQP02001115">
    <property type="protein sequence ID" value="VVC91762.1"/>
    <property type="molecule type" value="Genomic_DNA"/>
</dbReference>
<dbReference type="InterPro" id="IPR013083">
    <property type="entry name" value="Znf_RING/FYVE/PHD"/>
</dbReference>
<evidence type="ECO:0000256" key="4">
    <source>
        <dbReference type="ARBA" id="ARBA00022833"/>
    </source>
</evidence>
<sequence>MMMLFGRSSQNSQESKIRLERKLYIAKESPDPEFDLSECDLLLVPSGIYSVCKVYRKDYLYLQNNRLQSLAEGGQLSDLHLIKILNLSHNNFLNLPKDIRFLINLTELYLQNNLLNHIPDEIKFLSSLQILDLSKNNLKSLNPAIGELQCLRRLIITDNIALQKLCVELCHATNLLSLEFDRDNFIFPPPEVCMNGTEEVMKFLCAQAKIEYVKPLPLNVDVVQEQGPNIINDPFLKPKISWEQQEEVGKAKENQIQRAYQQQREKFLSHILQDQSNLDVEIVKVQEIRDVARKKLIQAIQKNEQDIECLVKNFIESDRLKPEVIQQQLAHEQLEHNHLLELTRQNYDNIRKNDILKAMEQLLSENHLIDKQVLYKDNLNNIKQHMLIQETEIDGKLALLLKAKDESHDCLVMQLLEDQDIQKTMVASLLDQVDARCWSLNQEILLISSHLARLSTIEQEKKKMNLMYNYNELLYQRTQLLNLLDDLFEQRKKRRKQLIDTMNEAQNESNFKTDFWLRSYQRLLDTAPKPLLDIGKTLDPLLANLLLQEGVIHCLPFLVNFIFSGKSLSTINHESLMKCGVSLKVDRDNIMKALNDYANVEINDNFKKATDTMPQSIPTVIEDKHILSGVVSTQEIDNIAQDAECVICMENKSQVAFVPCGHMCCCQSCAQKNITNCPMCRGDIERTIKVLIA</sequence>
<dbReference type="InterPro" id="IPR001611">
    <property type="entry name" value="Leu-rich_rpt"/>
</dbReference>
<keyword evidence="3 5" id="KW-0479">Metal-binding</keyword>
<dbReference type="PROSITE" id="PS50089">
    <property type="entry name" value="ZF_RING_2"/>
    <property type="match status" value="1"/>
</dbReference>
<dbReference type="InterPro" id="IPR001841">
    <property type="entry name" value="Znf_RING"/>
</dbReference>
<dbReference type="PANTHER" id="PTHR48051:SF47">
    <property type="entry name" value="LEUCINE RICH REPEAT AND STERILE ALPHA MOTIF CONTAINING 1"/>
    <property type="match status" value="1"/>
</dbReference>
<dbReference type="Proteomes" id="UP000324832">
    <property type="component" value="Unassembled WGS sequence"/>
</dbReference>
<evidence type="ECO:0000259" key="6">
    <source>
        <dbReference type="PROSITE" id="PS50089"/>
    </source>
</evidence>
<evidence type="ECO:0000313" key="7">
    <source>
        <dbReference type="EMBL" id="VVC91762.1"/>
    </source>
</evidence>
<dbReference type="PROSITE" id="PS51450">
    <property type="entry name" value="LRR"/>
    <property type="match status" value="2"/>
</dbReference>
<keyword evidence="2" id="KW-0677">Repeat</keyword>
<dbReference type="Pfam" id="PF13855">
    <property type="entry name" value="LRR_8"/>
    <property type="match status" value="1"/>
</dbReference>
<gene>
    <name evidence="7" type="ORF">LSINAPIS_LOCUS4344</name>
</gene>
<protein>
    <recommendedName>
        <fullName evidence="6">RING-type domain-containing protein</fullName>
    </recommendedName>
</protein>
<proteinExistence type="predicted"/>
<dbReference type="GO" id="GO:0005737">
    <property type="term" value="C:cytoplasm"/>
    <property type="evidence" value="ECO:0007669"/>
    <property type="project" value="TreeGrafter"/>
</dbReference>
<name>A0A5E4Q2P2_9NEOP</name>
<dbReference type="SMART" id="SM00184">
    <property type="entry name" value="RING"/>
    <property type="match status" value="1"/>
</dbReference>
<dbReference type="Gene3D" id="3.80.10.10">
    <property type="entry name" value="Ribonuclease Inhibitor"/>
    <property type="match status" value="1"/>
</dbReference>